<feature type="compositionally biased region" description="Basic and acidic residues" evidence="1">
    <location>
        <begin position="229"/>
        <end position="244"/>
    </location>
</feature>
<evidence type="ECO:0000313" key="3">
    <source>
        <dbReference type="Proteomes" id="UP001328107"/>
    </source>
</evidence>
<protein>
    <recommendedName>
        <fullName evidence="4">CHHC U11-48K-type domain-containing protein</fullName>
    </recommendedName>
</protein>
<proteinExistence type="predicted"/>
<sequence>RPLCMSVSPPRRRSFPSALAARVSRADGGVSEDADESHSLAPEPPTEEEPSTSRSPPVRRSFPSALASRPLPPSAREEQRPPLSPSSDPYTPVEEECVSGEEEAEVGVVPSPCPPPSGRGIMCPYYSDPSDRHEIPFAEFKVHLLGCRLKHFANPNFVQMKRCRYNGSHYIPTPELAMHERLCRDERRARIEQEIRTDPTPVVVYEGSSGEETSDSDDEYEIVDDEEEKREKEEKEKEKGGVEE</sequence>
<name>A0AAN5C3X5_9BILA</name>
<feature type="region of interest" description="Disordered" evidence="1">
    <location>
        <begin position="192"/>
        <end position="244"/>
    </location>
</feature>
<keyword evidence="3" id="KW-1185">Reference proteome</keyword>
<organism evidence="2 3">
    <name type="scientific">Pristionchus mayeri</name>
    <dbReference type="NCBI Taxonomy" id="1317129"/>
    <lineage>
        <taxon>Eukaryota</taxon>
        <taxon>Metazoa</taxon>
        <taxon>Ecdysozoa</taxon>
        <taxon>Nematoda</taxon>
        <taxon>Chromadorea</taxon>
        <taxon>Rhabditida</taxon>
        <taxon>Rhabditina</taxon>
        <taxon>Diplogasteromorpha</taxon>
        <taxon>Diplogasteroidea</taxon>
        <taxon>Neodiplogasteridae</taxon>
        <taxon>Pristionchus</taxon>
    </lineage>
</organism>
<feature type="compositionally biased region" description="Acidic residues" evidence="1">
    <location>
        <begin position="93"/>
        <end position="105"/>
    </location>
</feature>
<reference evidence="3" key="1">
    <citation type="submission" date="2022-10" db="EMBL/GenBank/DDBJ databases">
        <title>Genome assembly of Pristionchus species.</title>
        <authorList>
            <person name="Yoshida K."/>
            <person name="Sommer R.J."/>
        </authorList>
    </citation>
    <scope>NUCLEOTIDE SEQUENCE [LARGE SCALE GENOMIC DNA]</scope>
    <source>
        <strain evidence="3">RS5460</strain>
    </source>
</reference>
<feature type="compositionally biased region" description="Low complexity" evidence="1">
    <location>
        <begin position="52"/>
        <end position="69"/>
    </location>
</feature>
<evidence type="ECO:0008006" key="4">
    <source>
        <dbReference type="Google" id="ProtNLM"/>
    </source>
</evidence>
<comment type="caution">
    <text evidence="2">The sequence shown here is derived from an EMBL/GenBank/DDBJ whole genome shotgun (WGS) entry which is preliminary data.</text>
</comment>
<dbReference type="Proteomes" id="UP001328107">
    <property type="component" value="Unassembled WGS sequence"/>
</dbReference>
<feature type="non-terminal residue" evidence="2">
    <location>
        <position position="1"/>
    </location>
</feature>
<dbReference type="EMBL" id="BTRK01000002">
    <property type="protein sequence ID" value="GMR36198.1"/>
    <property type="molecule type" value="Genomic_DNA"/>
</dbReference>
<evidence type="ECO:0000313" key="2">
    <source>
        <dbReference type="EMBL" id="GMR36198.1"/>
    </source>
</evidence>
<feature type="non-terminal residue" evidence="2">
    <location>
        <position position="244"/>
    </location>
</feature>
<accession>A0AAN5C3X5</accession>
<dbReference type="AlphaFoldDB" id="A0AAN5C3X5"/>
<gene>
    <name evidence="2" type="ORF">PMAYCL1PPCAC_06393</name>
</gene>
<feature type="region of interest" description="Disordered" evidence="1">
    <location>
        <begin position="1"/>
        <end position="112"/>
    </location>
</feature>
<feature type="compositionally biased region" description="Acidic residues" evidence="1">
    <location>
        <begin position="212"/>
        <end position="228"/>
    </location>
</feature>
<evidence type="ECO:0000256" key="1">
    <source>
        <dbReference type="SAM" id="MobiDB-lite"/>
    </source>
</evidence>